<evidence type="ECO:0000256" key="2">
    <source>
        <dbReference type="ARBA" id="ARBA00001946"/>
    </source>
</evidence>
<evidence type="ECO:0000256" key="3">
    <source>
        <dbReference type="ARBA" id="ARBA00004763"/>
    </source>
</evidence>
<keyword evidence="6 10" id="KW-0808">Transferase</keyword>
<dbReference type="Gene3D" id="3.20.20.20">
    <property type="entry name" value="Dihydropteroate synthase-like"/>
    <property type="match status" value="1"/>
</dbReference>
<dbReference type="CDD" id="cd00739">
    <property type="entry name" value="DHPS"/>
    <property type="match status" value="1"/>
</dbReference>
<reference evidence="12 13" key="1">
    <citation type="submission" date="2024-09" db="EMBL/GenBank/DDBJ databases">
        <authorList>
            <person name="Sun Q."/>
            <person name="Mori K."/>
        </authorList>
    </citation>
    <scope>NUCLEOTIDE SEQUENCE [LARGE SCALE GENOMIC DNA]</scope>
    <source>
        <strain evidence="12 13">JCM 15389</strain>
    </source>
</reference>
<dbReference type="PROSITE" id="PS00793">
    <property type="entry name" value="DHPS_2"/>
    <property type="match status" value="1"/>
</dbReference>
<accession>A0ABV6C4F5</accession>
<evidence type="ECO:0000313" key="13">
    <source>
        <dbReference type="Proteomes" id="UP001589788"/>
    </source>
</evidence>
<keyword evidence="9 10" id="KW-0289">Folate biosynthesis</keyword>
<dbReference type="GO" id="GO:0004156">
    <property type="term" value="F:dihydropteroate synthase activity"/>
    <property type="evidence" value="ECO:0007669"/>
    <property type="project" value="UniProtKB-EC"/>
</dbReference>
<evidence type="ECO:0000256" key="8">
    <source>
        <dbReference type="ARBA" id="ARBA00022842"/>
    </source>
</evidence>
<evidence type="ECO:0000313" key="12">
    <source>
        <dbReference type="EMBL" id="MFC0082578.1"/>
    </source>
</evidence>
<evidence type="ECO:0000256" key="4">
    <source>
        <dbReference type="ARBA" id="ARBA00009503"/>
    </source>
</evidence>
<feature type="domain" description="Pterin-binding" evidence="11">
    <location>
        <begin position="3"/>
        <end position="257"/>
    </location>
</feature>
<dbReference type="RefSeq" id="WP_377790185.1">
    <property type="nucleotide sequence ID" value="NZ_JBHLYQ010000117.1"/>
</dbReference>
<gene>
    <name evidence="12" type="primary">folP</name>
    <name evidence="12" type="ORF">ACFFRE_10590</name>
</gene>
<dbReference type="InterPro" id="IPR045031">
    <property type="entry name" value="DHP_synth-like"/>
</dbReference>
<evidence type="ECO:0000256" key="6">
    <source>
        <dbReference type="ARBA" id="ARBA00022679"/>
    </source>
</evidence>
<dbReference type="PROSITE" id="PS50972">
    <property type="entry name" value="PTERIN_BINDING"/>
    <property type="match status" value="1"/>
</dbReference>
<dbReference type="NCBIfam" id="TIGR01496">
    <property type="entry name" value="DHPS"/>
    <property type="match status" value="1"/>
</dbReference>
<protein>
    <recommendedName>
        <fullName evidence="5 10">Dihydropteroate synthase</fullName>
        <shortName evidence="10">DHPS</shortName>
        <ecNumber evidence="5 10">2.5.1.15</ecNumber>
    </recommendedName>
    <alternativeName>
        <fullName evidence="10">Dihydropteroate pyrophosphorylase</fullName>
    </alternativeName>
</protein>
<comment type="cofactor">
    <cofactor evidence="2 10">
        <name>Mg(2+)</name>
        <dbReference type="ChEBI" id="CHEBI:18420"/>
    </cofactor>
</comment>
<dbReference type="EMBL" id="JBHLYQ010000117">
    <property type="protein sequence ID" value="MFC0082578.1"/>
    <property type="molecule type" value="Genomic_DNA"/>
</dbReference>
<evidence type="ECO:0000256" key="1">
    <source>
        <dbReference type="ARBA" id="ARBA00000012"/>
    </source>
</evidence>
<dbReference type="InterPro" id="IPR000489">
    <property type="entry name" value="Pterin-binding_dom"/>
</dbReference>
<sequence length="269" mass="27950">MACTVMGILNVTPDSFSDGGRFLDPERAVARGLEMAAEGAQVIDVGGESTRPGAEPVPEAEERRRVLPVLRALRAELPAGVRLSIDTVKPKVAEEALAAGASLLNDISGRGQRLAAQAQVPWVAMHMRGTPQTMQIDPVYEDVCREVFGFVAGLAEEAWAAGVPEVYVDPGIGFGKTTAHNLELLRGLPGLVAQGRPVLVGTSRKRFLGAVAPEPDGSAPPPPARLAASLATATWAAACGCAMVRVHDVAPTVQALAVVGSLREEVGAA</sequence>
<comment type="pathway">
    <text evidence="3 10">Cofactor biosynthesis; tetrahydrofolate biosynthesis; 7,8-dihydrofolate from 2-amino-4-hydroxy-6-hydroxymethyl-7,8-dihydropteridine diphosphate and 4-aminobenzoate: step 1/2.</text>
</comment>
<dbReference type="InterPro" id="IPR011005">
    <property type="entry name" value="Dihydropteroate_synth-like_sf"/>
</dbReference>
<comment type="similarity">
    <text evidence="4 10">Belongs to the DHPS family.</text>
</comment>
<dbReference type="EC" id="2.5.1.15" evidence="5 10"/>
<comment type="caution">
    <text evidence="12">The sequence shown here is derived from an EMBL/GenBank/DDBJ whole genome shotgun (WGS) entry which is preliminary data.</text>
</comment>
<dbReference type="Proteomes" id="UP001589788">
    <property type="component" value="Unassembled WGS sequence"/>
</dbReference>
<dbReference type="PANTHER" id="PTHR20941:SF1">
    <property type="entry name" value="FOLIC ACID SYNTHESIS PROTEIN FOL1"/>
    <property type="match status" value="1"/>
</dbReference>
<organism evidence="12 13">
    <name type="scientific">Aciditerrimonas ferrireducens</name>
    <dbReference type="NCBI Taxonomy" id="667306"/>
    <lineage>
        <taxon>Bacteria</taxon>
        <taxon>Bacillati</taxon>
        <taxon>Actinomycetota</taxon>
        <taxon>Acidimicrobiia</taxon>
        <taxon>Acidimicrobiales</taxon>
        <taxon>Acidimicrobiaceae</taxon>
        <taxon>Aciditerrimonas</taxon>
    </lineage>
</organism>
<dbReference type="SUPFAM" id="SSF51717">
    <property type="entry name" value="Dihydropteroate synthetase-like"/>
    <property type="match status" value="1"/>
</dbReference>
<evidence type="ECO:0000256" key="10">
    <source>
        <dbReference type="RuleBase" id="RU361205"/>
    </source>
</evidence>
<dbReference type="Pfam" id="PF00809">
    <property type="entry name" value="Pterin_bind"/>
    <property type="match status" value="1"/>
</dbReference>
<keyword evidence="13" id="KW-1185">Reference proteome</keyword>
<name>A0ABV6C4F5_9ACTN</name>
<dbReference type="PROSITE" id="PS00792">
    <property type="entry name" value="DHPS_1"/>
    <property type="match status" value="1"/>
</dbReference>
<dbReference type="InterPro" id="IPR006390">
    <property type="entry name" value="DHP_synth_dom"/>
</dbReference>
<comment type="catalytic activity">
    <reaction evidence="1">
        <text>(7,8-dihydropterin-6-yl)methyl diphosphate + 4-aminobenzoate = 7,8-dihydropteroate + diphosphate</text>
        <dbReference type="Rhea" id="RHEA:19949"/>
        <dbReference type="ChEBI" id="CHEBI:17836"/>
        <dbReference type="ChEBI" id="CHEBI:17839"/>
        <dbReference type="ChEBI" id="CHEBI:33019"/>
        <dbReference type="ChEBI" id="CHEBI:72950"/>
        <dbReference type="EC" id="2.5.1.15"/>
    </reaction>
</comment>
<keyword evidence="7 10" id="KW-0479">Metal-binding</keyword>
<evidence type="ECO:0000256" key="5">
    <source>
        <dbReference type="ARBA" id="ARBA00012458"/>
    </source>
</evidence>
<proteinExistence type="inferred from homology"/>
<evidence type="ECO:0000256" key="7">
    <source>
        <dbReference type="ARBA" id="ARBA00022723"/>
    </source>
</evidence>
<keyword evidence="8 10" id="KW-0460">Magnesium</keyword>
<evidence type="ECO:0000256" key="9">
    <source>
        <dbReference type="ARBA" id="ARBA00022909"/>
    </source>
</evidence>
<evidence type="ECO:0000259" key="11">
    <source>
        <dbReference type="PROSITE" id="PS50972"/>
    </source>
</evidence>
<dbReference type="PANTHER" id="PTHR20941">
    <property type="entry name" value="FOLATE SYNTHESIS PROTEINS"/>
    <property type="match status" value="1"/>
</dbReference>
<comment type="function">
    <text evidence="10">Catalyzes the condensation of para-aminobenzoate (pABA) with 6-hydroxymethyl-7,8-dihydropterin diphosphate (DHPt-PP) to form 7,8-dihydropteroate (H2Pte), the immediate precursor of folate derivatives.</text>
</comment>